<dbReference type="GO" id="GO:0006325">
    <property type="term" value="P:chromatin organization"/>
    <property type="evidence" value="ECO:0007669"/>
    <property type="project" value="UniProtKB-KW"/>
</dbReference>
<keyword evidence="8" id="KW-1185">Reference proteome</keyword>
<evidence type="ECO:0000256" key="5">
    <source>
        <dbReference type="SAM" id="MobiDB-lite"/>
    </source>
</evidence>
<feature type="region of interest" description="Disordered" evidence="5">
    <location>
        <begin position="236"/>
        <end position="258"/>
    </location>
</feature>
<sequence>MDPTPVPVSVVSTRKTLAIQANGSVGGYLQHNLIGSGHQGPEMMTRIIMSLKSGIQEEIEWALTSLSQISCTSPSLVNFEKTPYLAHELIGYFIKPFQMMLEKKDSIITQGEMSLSLDSLLSLRNLAQDLVNQQYLSQLKTLKKHLIEVLKIFVHWFYVGDVRSHHLTRFHNQFREGLNYLIDLLEPLSCYYVDNTKNDPLFNQLLFASLHTKDKYLLINIMRILSHLLFIKDTTTKPTEGDNNNNDDEKQQEELEEELSKTPNNCIDAIEEVHLENIVFFLLIADNELSVATLEFLKQYLSSEALHPSYPTSVKDSQAYRLKKLLQIKSSRAIYQTLIKELPILMVSNLSLNDPSKIPDMPPLSLTKRSQYISVPTVLPSLSKQLYDIIVKFPEPLRATTWLRCCYEPFSKANEANVISDSSDVIPGEVTQISLWKAYEKQFEEVWQTSKTQANPEWPPLLPAVDFIKNVNSAFPNSEAMVVNLNPESMEQQPKKKFIIKGIQPRQFVVNIDIGNYEALRQKPTPNSDSTLNADSKILPIGHIDIDKFQHNLNNISDALLAHSSRLRKDSKEVTPINLISHDLLDYIISEVLDNTESDELQDLFRLYNSHWLPDLIYSNPSLIENGLVNSKWLKYLL</sequence>
<dbReference type="AlphaFoldDB" id="Q6BTA6"/>
<dbReference type="GO" id="GO:0003677">
    <property type="term" value="F:DNA binding"/>
    <property type="evidence" value="ECO:0007669"/>
    <property type="project" value="InterPro"/>
</dbReference>
<dbReference type="OrthoDB" id="338531at2759"/>
<keyword evidence="4" id="KW-0539">Nucleus</keyword>
<evidence type="ECO:0000313" key="7">
    <source>
        <dbReference type="EMBL" id="CAG86696.2"/>
    </source>
</evidence>
<dbReference type="HOGENOM" id="CLU_442787_0_0_1"/>
<dbReference type="RefSeq" id="XP_458564.2">
    <property type="nucleotide sequence ID" value="XM_458564.1"/>
</dbReference>
<dbReference type="GeneID" id="2901535"/>
<dbReference type="Proteomes" id="UP000000599">
    <property type="component" value="Chromosome D"/>
</dbReference>
<reference evidence="7 8" key="1">
    <citation type="journal article" date="2004" name="Nature">
        <title>Genome evolution in yeasts.</title>
        <authorList>
            <consortium name="Genolevures"/>
            <person name="Dujon B."/>
            <person name="Sherman D."/>
            <person name="Fischer G."/>
            <person name="Durrens P."/>
            <person name="Casaregola S."/>
            <person name="Lafontaine I."/>
            <person name="de Montigny J."/>
            <person name="Marck C."/>
            <person name="Neuveglise C."/>
            <person name="Talla E."/>
            <person name="Goffard N."/>
            <person name="Frangeul L."/>
            <person name="Aigle M."/>
            <person name="Anthouard V."/>
            <person name="Babour A."/>
            <person name="Barbe V."/>
            <person name="Barnay S."/>
            <person name="Blanchin S."/>
            <person name="Beckerich J.M."/>
            <person name="Beyne E."/>
            <person name="Bleykasten C."/>
            <person name="Boisrame A."/>
            <person name="Boyer J."/>
            <person name="Cattolico L."/>
            <person name="Confanioleri F."/>
            <person name="de Daruvar A."/>
            <person name="Despons L."/>
            <person name="Fabre E."/>
            <person name="Fairhead C."/>
            <person name="Ferry-Dumazet H."/>
            <person name="Groppi A."/>
            <person name="Hantraye F."/>
            <person name="Hennequin C."/>
            <person name="Jauniaux N."/>
            <person name="Joyet P."/>
            <person name="Kachouri R."/>
            <person name="Kerrest A."/>
            <person name="Koszul R."/>
            <person name="Lemaire M."/>
            <person name="Lesur I."/>
            <person name="Ma L."/>
            <person name="Muller H."/>
            <person name="Nicaud J.M."/>
            <person name="Nikolski M."/>
            <person name="Oztas S."/>
            <person name="Ozier-Kalogeropoulos O."/>
            <person name="Pellenz S."/>
            <person name="Potier S."/>
            <person name="Richard G.F."/>
            <person name="Straub M.L."/>
            <person name="Suleau A."/>
            <person name="Swennene D."/>
            <person name="Tekaia F."/>
            <person name="Wesolowski-Louvel M."/>
            <person name="Westhof E."/>
            <person name="Wirth B."/>
            <person name="Zeniou-Meyer M."/>
            <person name="Zivanovic I."/>
            <person name="Bolotin-Fukuhara M."/>
            <person name="Thierry A."/>
            <person name="Bouchier C."/>
            <person name="Caudron B."/>
            <person name="Scarpelli C."/>
            <person name="Gaillardin C."/>
            <person name="Weissenbach J."/>
            <person name="Wincker P."/>
            <person name="Souciet J.L."/>
        </authorList>
    </citation>
    <scope>NUCLEOTIDE SEQUENCE [LARGE SCALE GENOMIC DNA]</scope>
    <source>
        <strain evidence="8">ATCC 36239 / CBS 767 / BCRC 21394 / JCM 1990 / NBRC 0083 / IGC 2968</strain>
    </source>
</reference>
<protein>
    <submittedName>
        <fullName evidence="7">DEHA2D02222p</fullName>
    </submittedName>
</protein>
<dbReference type="eggNOG" id="ENOG502QVTM">
    <property type="taxonomic scope" value="Eukaryota"/>
</dbReference>
<evidence type="ECO:0000256" key="3">
    <source>
        <dbReference type="ARBA" id="ARBA00023163"/>
    </source>
</evidence>
<evidence type="ECO:0000256" key="4">
    <source>
        <dbReference type="ARBA" id="ARBA00023242"/>
    </source>
</evidence>
<feature type="domain" description="RFX-type winged-helix" evidence="6">
    <location>
        <begin position="399"/>
        <end position="507"/>
    </location>
</feature>
<evidence type="ECO:0000313" key="8">
    <source>
        <dbReference type="Proteomes" id="UP000000599"/>
    </source>
</evidence>
<dbReference type="FunCoup" id="Q6BTA6">
    <property type="interactions" value="307"/>
</dbReference>
<dbReference type="PROSITE" id="PS51526">
    <property type="entry name" value="RFX_DBD"/>
    <property type="match status" value="1"/>
</dbReference>
<organism evidence="7 8">
    <name type="scientific">Debaryomyces hansenii (strain ATCC 36239 / CBS 767 / BCRC 21394 / JCM 1990 / NBRC 0083 / IGC 2968)</name>
    <name type="common">Yeast</name>
    <name type="synonym">Torulaspora hansenii</name>
    <dbReference type="NCBI Taxonomy" id="284592"/>
    <lineage>
        <taxon>Eukaryota</taxon>
        <taxon>Fungi</taxon>
        <taxon>Dikarya</taxon>
        <taxon>Ascomycota</taxon>
        <taxon>Saccharomycotina</taxon>
        <taxon>Pichiomycetes</taxon>
        <taxon>Debaryomycetaceae</taxon>
        <taxon>Debaryomyces</taxon>
    </lineage>
</organism>
<evidence type="ECO:0000256" key="2">
    <source>
        <dbReference type="ARBA" id="ARBA00023015"/>
    </source>
</evidence>
<keyword evidence="2" id="KW-0805">Transcription regulation</keyword>
<dbReference type="VEuPathDB" id="FungiDB:DEHA2D02222g"/>
<keyword evidence="3" id="KW-0804">Transcription</keyword>
<dbReference type="OMA" id="KRFVIKG"/>
<dbReference type="InParanoid" id="Q6BTA6"/>
<dbReference type="PANTHER" id="PTHR22970">
    <property type="entry name" value="AT-RICH INTERACTIVE DOMAIN-CONTAINING PROTEIN 2"/>
    <property type="match status" value="1"/>
</dbReference>
<keyword evidence="1" id="KW-0156">Chromatin regulator</keyword>
<dbReference type="STRING" id="284592.Q6BTA6"/>
<dbReference type="PANTHER" id="PTHR22970:SF14">
    <property type="entry name" value="AT-RICH INTERACTIVE DOMAIN-CONTAINING PROTEIN 2"/>
    <property type="match status" value="1"/>
</dbReference>
<accession>Q6BTA6</accession>
<name>Q6BTA6_DEBHA</name>
<dbReference type="InterPro" id="IPR003150">
    <property type="entry name" value="DNA-bd_RFX"/>
</dbReference>
<dbReference type="GO" id="GO:0016586">
    <property type="term" value="C:RSC-type complex"/>
    <property type="evidence" value="ECO:0007669"/>
    <property type="project" value="TreeGrafter"/>
</dbReference>
<evidence type="ECO:0000259" key="6">
    <source>
        <dbReference type="PROSITE" id="PS51526"/>
    </source>
</evidence>
<evidence type="ECO:0000256" key="1">
    <source>
        <dbReference type="ARBA" id="ARBA00022853"/>
    </source>
</evidence>
<dbReference type="EMBL" id="CR382136">
    <property type="protein sequence ID" value="CAG86696.2"/>
    <property type="molecule type" value="Genomic_DNA"/>
</dbReference>
<proteinExistence type="predicted"/>
<gene>
    <name evidence="7" type="ordered locus">DEHA2D02222g</name>
</gene>
<dbReference type="KEGG" id="dha:DEHA2D02222g"/>
<dbReference type="GO" id="GO:0006355">
    <property type="term" value="P:regulation of DNA-templated transcription"/>
    <property type="evidence" value="ECO:0007669"/>
    <property type="project" value="InterPro"/>
</dbReference>
<dbReference type="InterPro" id="IPR052406">
    <property type="entry name" value="Chromatin_Remodeling_Comp"/>
</dbReference>